<evidence type="ECO:0000313" key="2">
    <source>
        <dbReference type="Proteomes" id="UP000838756"/>
    </source>
</evidence>
<proteinExistence type="predicted"/>
<keyword evidence="2" id="KW-1185">Reference proteome</keyword>
<accession>A0A8S4RA81</accession>
<dbReference type="AlphaFoldDB" id="A0A8S4RA81"/>
<dbReference type="Proteomes" id="UP000838756">
    <property type="component" value="Unassembled WGS sequence"/>
</dbReference>
<evidence type="ECO:0000313" key="1">
    <source>
        <dbReference type="EMBL" id="CAH2234134.1"/>
    </source>
</evidence>
<organism evidence="1 2">
    <name type="scientific">Pararge aegeria aegeria</name>
    <dbReference type="NCBI Taxonomy" id="348720"/>
    <lineage>
        <taxon>Eukaryota</taxon>
        <taxon>Metazoa</taxon>
        <taxon>Ecdysozoa</taxon>
        <taxon>Arthropoda</taxon>
        <taxon>Hexapoda</taxon>
        <taxon>Insecta</taxon>
        <taxon>Pterygota</taxon>
        <taxon>Neoptera</taxon>
        <taxon>Endopterygota</taxon>
        <taxon>Lepidoptera</taxon>
        <taxon>Glossata</taxon>
        <taxon>Ditrysia</taxon>
        <taxon>Papilionoidea</taxon>
        <taxon>Nymphalidae</taxon>
        <taxon>Satyrinae</taxon>
        <taxon>Satyrini</taxon>
        <taxon>Parargina</taxon>
        <taxon>Pararge</taxon>
    </lineage>
</organism>
<protein>
    <submittedName>
        <fullName evidence="1">Jg5835 protein</fullName>
    </submittedName>
</protein>
<name>A0A8S4RA81_9NEOP</name>
<gene>
    <name evidence="1" type="primary">jg5835</name>
    <name evidence="1" type="ORF">PAEG_LOCUS12007</name>
</gene>
<reference evidence="1" key="1">
    <citation type="submission" date="2022-03" db="EMBL/GenBank/DDBJ databases">
        <authorList>
            <person name="Lindestad O."/>
        </authorList>
    </citation>
    <scope>NUCLEOTIDE SEQUENCE</scope>
</reference>
<dbReference type="EMBL" id="CAKXAJ010025028">
    <property type="protein sequence ID" value="CAH2234134.1"/>
    <property type="molecule type" value="Genomic_DNA"/>
</dbReference>
<comment type="caution">
    <text evidence="1">The sequence shown here is derived from an EMBL/GenBank/DDBJ whole genome shotgun (WGS) entry which is preliminary data.</text>
</comment>
<sequence>MRRNLKNGVATPTTGYDYLNTVELTTGVRSRRAPTSARDRAPTLSQNIRQGSYTCLISRLVTQWDTFPWRWFGIKRRRAATMGVDIDLHPLEKRIEENEYGEK</sequence>